<organism evidence="2 3">
    <name type="scientific">Seminavis robusta</name>
    <dbReference type="NCBI Taxonomy" id="568900"/>
    <lineage>
        <taxon>Eukaryota</taxon>
        <taxon>Sar</taxon>
        <taxon>Stramenopiles</taxon>
        <taxon>Ochrophyta</taxon>
        <taxon>Bacillariophyta</taxon>
        <taxon>Bacillariophyceae</taxon>
        <taxon>Bacillariophycidae</taxon>
        <taxon>Naviculales</taxon>
        <taxon>Naviculaceae</taxon>
        <taxon>Seminavis</taxon>
    </lineage>
</organism>
<gene>
    <name evidence="2" type="ORF">SEMRO_20_G014230.1</name>
</gene>
<name>A0A9N8D935_9STRA</name>
<sequence length="323" mass="35009">MMKPTPPTGAGADRMFSVLEADRALMRAFDILFGSLARFCTFFALGLLYLPLLALVVAIISISQAGGQTPDDDQPSTGSLFVIALAAGLCAPVVFLAEAAIIRATAEVYCGEQPRLGSAVRLGIRNICRLYCFGFVLLVPLVGMALLGSALAVLVIGMMQQSDKAIHSVGIVLALALFPVWSIAYFYVMIPFQMAPPSLVLERSTTVAGVVGRVWELSRGRRCTIFPCTIFSATFLLATTNFLAGLIPLVNLFWNLLSLPLSCILATVLYLNLRVEKEGLTCAKLRMELGLDADGMELVMTEEENYLDEPEQCLEAGLVRRCR</sequence>
<evidence type="ECO:0000256" key="1">
    <source>
        <dbReference type="SAM" id="Phobius"/>
    </source>
</evidence>
<reference evidence="2" key="1">
    <citation type="submission" date="2020-06" db="EMBL/GenBank/DDBJ databases">
        <authorList>
            <consortium name="Plant Systems Biology data submission"/>
        </authorList>
    </citation>
    <scope>NUCLEOTIDE SEQUENCE</scope>
    <source>
        <strain evidence="2">D6</strain>
    </source>
</reference>
<dbReference type="Proteomes" id="UP001153069">
    <property type="component" value="Unassembled WGS sequence"/>
</dbReference>
<accession>A0A9N8D935</accession>
<feature type="transmembrane region" description="Helical" evidence="1">
    <location>
        <begin position="130"/>
        <end position="159"/>
    </location>
</feature>
<feature type="transmembrane region" description="Helical" evidence="1">
    <location>
        <begin position="80"/>
        <end position="102"/>
    </location>
</feature>
<feature type="transmembrane region" description="Helical" evidence="1">
    <location>
        <begin position="223"/>
        <end position="246"/>
    </location>
</feature>
<feature type="transmembrane region" description="Helical" evidence="1">
    <location>
        <begin position="252"/>
        <end position="271"/>
    </location>
</feature>
<keyword evidence="1" id="KW-1133">Transmembrane helix</keyword>
<feature type="transmembrane region" description="Helical" evidence="1">
    <location>
        <begin position="36"/>
        <end position="60"/>
    </location>
</feature>
<keyword evidence="1" id="KW-0812">Transmembrane</keyword>
<proteinExistence type="predicted"/>
<evidence type="ECO:0000313" key="2">
    <source>
        <dbReference type="EMBL" id="CAB9497475.1"/>
    </source>
</evidence>
<protein>
    <recommendedName>
        <fullName evidence="4">Glycerophosphoryl diester phosphodiesterase membrane domain-containing protein</fullName>
    </recommendedName>
</protein>
<dbReference type="AlphaFoldDB" id="A0A9N8D935"/>
<dbReference type="EMBL" id="CAICTM010000020">
    <property type="protein sequence ID" value="CAB9497475.1"/>
    <property type="molecule type" value="Genomic_DNA"/>
</dbReference>
<keyword evidence="3" id="KW-1185">Reference proteome</keyword>
<evidence type="ECO:0008006" key="4">
    <source>
        <dbReference type="Google" id="ProtNLM"/>
    </source>
</evidence>
<comment type="caution">
    <text evidence="2">The sequence shown here is derived from an EMBL/GenBank/DDBJ whole genome shotgun (WGS) entry which is preliminary data.</text>
</comment>
<feature type="transmembrane region" description="Helical" evidence="1">
    <location>
        <begin position="165"/>
        <end position="188"/>
    </location>
</feature>
<keyword evidence="1" id="KW-0472">Membrane</keyword>
<evidence type="ECO:0000313" key="3">
    <source>
        <dbReference type="Proteomes" id="UP001153069"/>
    </source>
</evidence>